<evidence type="ECO:0000313" key="3">
    <source>
        <dbReference type="Proteomes" id="UP000430519"/>
    </source>
</evidence>
<dbReference type="RefSeq" id="WP_160977740.1">
    <property type="nucleotide sequence ID" value="NZ_WVHK01000015.1"/>
</dbReference>
<organism evidence="2 3">
    <name type="scientific">Deinococcus xianganensis</name>
    <dbReference type="NCBI Taxonomy" id="1507289"/>
    <lineage>
        <taxon>Bacteria</taxon>
        <taxon>Thermotogati</taxon>
        <taxon>Deinococcota</taxon>
        <taxon>Deinococci</taxon>
        <taxon>Deinococcales</taxon>
        <taxon>Deinococcaceae</taxon>
        <taxon>Deinococcus</taxon>
    </lineage>
</organism>
<evidence type="ECO:0000313" key="2">
    <source>
        <dbReference type="EMBL" id="MXV19228.1"/>
    </source>
</evidence>
<name>A0A6I4YE77_9DEIO</name>
<sequence>MSPPNLILHATTCLTLLGLTAKAALRAMEDSWQILDAETGRALGTLQGDRVTVDAAALLPEELDRCLAPLLGPPLATRFLQQSPAASGDWFLCVQGGHEISLRARDDTVLASGHLFEPTSGVLFATVNTWNPLLHTLLPAPVPVGPGSNEKQARLLDWRTLNVTPSIADSDTLAFYISRAALDATGHDHPYPYGCWYDPGHAATRTVLLLSQALTLETGKSWPHGRAPYV</sequence>
<reference evidence="2 3" key="1">
    <citation type="submission" date="2019-11" db="EMBL/GenBank/DDBJ databases">
        <title>Genome sequence of Deinococcus xianganensis Y35, AI-2 producing algicidal bacterium, isolated from lake water.</title>
        <authorList>
            <person name="Li Y."/>
        </authorList>
    </citation>
    <scope>NUCLEOTIDE SEQUENCE [LARGE SCALE GENOMIC DNA]</scope>
    <source>
        <strain evidence="2 3">Y35</strain>
    </source>
</reference>
<evidence type="ECO:0000256" key="1">
    <source>
        <dbReference type="SAM" id="SignalP"/>
    </source>
</evidence>
<comment type="caution">
    <text evidence="2">The sequence shown here is derived from an EMBL/GenBank/DDBJ whole genome shotgun (WGS) entry which is preliminary data.</text>
</comment>
<keyword evidence="3" id="KW-1185">Reference proteome</keyword>
<proteinExistence type="predicted"/>
<dbReference type="Proteomes" id="UP000430519">
    <property type="component" value="Unassembled WGS sequence"/>
</dbReference>
<dbReference type="AlphaFoldDB" id="A0A6I4YE77"/>
<feature type="signal peptide" evidence="1">
    <location>
        <begin position="1"/>
        <end position="23"/>
    </location>
</feature>
<gene>
    <name evidence="2" type="ORF">GLX28_06230</name>
</gene>
<feature type="chain" id="PRO_5026180492" evidence="1">
    <location>
        <begin position="24"/>
        <end position="230"/>
    </location>
</feature>
<accession>A0A6I4YE77</accession>
<protein>
    <submittedName>
        <fullName evidence="2">Uncharacterized protein</fullName>
    </submittedName>
</protein>
<dbReference type="EMBL" id="WVHK01000015">
    <property type="protein sequence ID" value="MXV19228.1"/>
    <property type="molecule type" value="Genomic_DNA"/>
</dbReference>
<keyword evidence="1" id="KW-0732">Signal</keyword>